<dbReference type="RefSeq" id="WP_072580312.1">
    <property type="nucleotide sequence ID" value="NZ_CP016020.1"/>
</dbReference>
<evidence type="ECO:0000313" key="1">
    <source>
        <dbReference type="EMBL" id="APH05522.1"/>
    </source>
</evidence>
<proteinExistence type="predicted"/>
<dbReference type="OrthoDB" id="2888103at2"/>
<evidence type="ECO:0000313" key="2">
    <source>
        <dbReference type="Proteomes" id="UP000181936"/>
    </source>
</evidence>
<sequence>MDEKEKVLLIQKISEDIMRLSVKDKRGKHESGQDKAIELLARAMREWTVMYLNPHSHHEDILKGTLAKVRIAYNALDGEKKQPKLVIKRL</sequence>
<protein>
    <submittedName>
        <fullName evidence="1">Uncharacterized protein</fullName>
    </submittedName>
</protein>
<dbReference type="EMBL" id="CP016020">
    <property type="protein sequence ID" value="APH05522.1"/>
    <property type="molecule type" value="Genomic_DNA"/>
</dbReference>
<organism evidence="1 2">
    <name type="scientific">Bacillus weihaiensis</name>
    <dbReference type="NCBI Taxonomy" id="1547283"/>
    <lineage>
        <taxon>Bacteria</taxon>
        <taxon>Bacillati</taxon>
        <taxon>Bacillota</taxon>
        <taxon>Bacilli</taxon>
        <taxon>Bacillales</taxon>
        <taxon>Bacillaceae</taxon>
        <taxon>Bacillus</taxon>
    </lineage>
</organism>
<keyword evidence="2" id="KW-1185">Reference proteome</keyword>
<reference evidence="1 2" key="1">
    <citation type="journal article" date="2016" name="Sci. Rep.">
        <title>Complete genome sequence and transcriptomic analysis of a novel marine strain Bacillus weihaiensis reveals the mechanism of brown algae degradation.</title>
        <authorList>
            <person name="Zhu Y."/>
            <person name="Chen P."/>
            <person name="Bao Y."/>
            <person name="Men Y."/>
            <person name="Zeng Y."/>
            <person name="Yang J."/>
            <person name="Sun J."/>
            <person name="Sun Y."/>
        </authorList>
    </citation>
    <scope>NUCLEOTIDE SEQUENCE [LARGE SCALE GENOMIC DNA]</scope>
    <source>
        <strain evidence="1 2">Alg07</strain>
    </source>
</reference>
<dbReference type="KEGG" id="bwh:A9C19_12595"/>
<accession>A0A1L3MT50</accession>
<gene>
    <name evidence="1" type="ORF">A9C19_12595</name>
</gene>
<name>A0A1L3MT50_9BACI</name>
<dbReference type="Proteomes" id="UP000181936">
    <property type="component" value="Chromosome"/>
</dbReference>
<dbReference type="AlphaFoldDB" id="A0A1L3MT50"/>